<evidence type="ECO:0000259" key="4">
    <source>
        <dbReference type="PROSITE" id="PS51178"/>
    </source>
</evidence>
<dbReference type="Pfam" id="PF03793">
    <property type="entry name" value="PASTA"/>
    <property type="match status" value="2"/>
</dbReference>
<dbReference type="InterPro" id="IPR036138">
    <property type="entry name" value="PBP_dimer_sf"/>
</dbReference>
<dbReference type="EMBL" id="CYZR01000001">
    <property type="protein sequence ID" value="CUN52185.1"/>
    <property type="molecule type" value="Genomic_DNA"/>
</dbReference>
<dbReference type="SMART" id="SM00740">
    <property type="entry name" value="PASTA"/>
    <property type="match status" value="2"/>
</dbReference>
<dbReference type="InterPro" id="IPR005311">
    <property type="entry name" value="PBP_dimer"/>
</dbReference>
<keyword evidence="5" id="KW-0808">Transferase</keyword>
<accession>A0ABM9UMH4</accession>
<comment type="subcellular location">
    <subcellularLocation>
        <location evidence="1">Membrane</location>
    </subcellularLocation>
</comment>
<dbReference type="Gene3D" id="3.40.710.10">
    <property type="entry name" value="DD-peptidase/beta-lactamase superfamily"/>
    <property type="match status" value="1"/>
</dbReference>
<dbReference type="SUPFAM" id="SSF56601">
    <property type="entry name" value="beta-lactamase/transpeptidase-like"/>
    <property type="match status" value="1"/>
</dbReference>
<name>A0ABM9UMH4_SARVE</name>
<dbReference type="InterPro" id="IPR001460">
    <property type="entry name" value="PCN-bd_Tpept"/>
</dbReference>
<dbReference type="Pfam" id="PF03717">
    <property type="entry name" value="PBP_dimer"/>
    <property type="match status" value="1"/>
</dbReference>
<dbReference type="CDD" id="cd06575">
    <property type="entry name" value="PASTA_Pbp2x-like_2"/>
    <property type="match status" value="1"/>
</dbReference>
<organism evidence="5 6">
    <name type="scientific">Sarcina ventriculi</name>
    <name type="common">Clostridium ventriculi</name>
    <dbReference type="NCBI Taxonomy" id="1267"/>
    <lineage>
        <taxon>Bacteria</taxon>
        <taxon>Bacillati</taxon>
        <taxon>Bacillota</taxon>
        <taxon>Clostridia</taxon>
        <taxon>Eubacteriales</taxon>
        <taxon>Clostridiaceae</taxon>
        <taxon>Sarcina</taxon>
    </lineage>
</organism>
<proteinExistence type="inferred from homology"/>
<dbReference type="GO" id="GO:0016757">
    <property type="term" value="F:glycosyltransferase activity"/>
    <property type="evidence" value="ECO:0007669"/>
    <property type="project" value="UniProtKB-KW"/>
</dbReference>
<keyword evidence="6" id="KW-1185">Reference proteome</keyword>
<feature type="domain" description="PASTA" evidence="4">
    <location>
        <begin position="675"/>
        <end position="735"/>
    </location>
</feature>
<evidence type="ECO:0000256" key="1">
    <source>
        <dbReference type="ARBA" id="ARBA00004370"/>
    </source>
</evidence>
<dbReference type="InterPro" id="IPR011927">
    <property type="entry name" value="SpoVD_pbp"/>
</dbReference>
<dbReference type="PANTHER" id="PTHR30627:SF1">
    <property type="entry name" value="PEPTIDOGLYCAN D,D-TRANSPEPTIDASE FTSI"/>
    <property type="match status" value="1"/>
</dbReference>
<dbReference type="PANTHER" id="PTHR30627">
    <property type="entry name" value="PEPTIDOGLYCAN D,D-TRANSPEPTIDASE"/>
    <property type="match status" value="1"/>
</dbReference>
<sequence>MSNMNKKKTNKHPKKNKNIKKRRIAIVLASCVLTSSALIVRLGYIMTSKQKVYASMANEQWTSEVKINAKRGRILDSEGNELAVSANVYRVDLDLNTLRSYMKKNKLSNDDISKALSEALDMEYNSILDKLDLKLSSGVPANSATLARQIEKDKADKVKQLNFSGVVISEDIKRYYPNNNFLSKVLGVVNSDGVGITGIEAYYNTHLSGTPGILISQVDKINNDIPYDTSKLTDAVDGKDINLTINSKIQYICEEIAQEAANEQKADGVTIIITNPKTGEIIAMANKPDFDANYPYSVQENFLGETVAEKIQSMWKNNAVSFSFEPGSIFKMLLGAIAIEEGIVGDNETYTCNGGLNIDGTYVKCWKEGGHGIQTYAQTLQNSCNVATMQIASKLGKETLNEYLEKFGLGHSSGVDLPEEVTGVIKSNEDITNLDLATISFGQTNTVNPIQFMAALNSVINGGRLIQPHLMKNISHLDKISGACVIDEKFEPNIKENVISNETSEKLREILRTVVTEGTCKNVEVSGLEIAGKTGTAEKINSSTGTYGAGYVSSFVGFAPYNDPVISVMVMIDNPKSGEHFGGVIATPVAQKVFNSISDYIENIELNSKNGTNDVIIPNIIGKDVENAEKILEDLNIQFTAEGDGGKIGNVSPIPGALVSLGSKITIETSDTSYYNNSVIMPDFTGYRKDEAEDILTSLGLKCYFKGNTDGVVAGQNIEAGSLIKTSSYIKLTLQ</sequence>
<comment type="similarity">
    <text evidence="2">Belongs to the transpeptidase family.</text>
</comment>
<gene>
    <name evidence="5" type="primary">ftsI</name>
    <name evidence="5" type="ORF">ERS852473_00417</name>
</gene>
<comment type="caution">
    <text evidence="5">The sequence shown here is derived from an EMBL/GenBank/DDBJ whole genome shotgun (WGS) entry which is preliminary data.</text>
</comment>
<dbReference type="Gene3D" id="3.30.10.20">
    <property type="match status" value="1"/>
</dbReference>
<dbReference type="Gene3D" id="3.90.1310.10">
    <property type="entry name" value="Penicillin-binding protein 2a (Domain 2)"/>
    <property type="match status" value="1"/>
</dbReference>
<dbReference type="InterPro" id="IPR005543">
    <property type="entry name" value="PASTA_dom"/>
</dbReference>
<dbReference type="SUPFAM" id="SSF56519">
    <property type="entry name" value="Penicillin binding protein dimerisation domain"/>
    <property type="match status" value="1"/>
</dbReference>
<dbReference type="InterPro" id="IPR050515">
    <property type="entry name" value="Beta-lactam/transpept"/>
</dbReference>
<evidence type="ECO:0000256" key="3">
    <source>
        <dbReference type="ARBA" id="ARBA00023136"/>
    </source>
</evidence>
<dbReference type="Proteomes" id="UP000095488">
    <property type="component" value="Unassembled WGS sequence"/>
</dbReference>
<evidence type="ECO:0000256" key="2">
    <source>
        <dbReference type="ARBA" id="ARBA00007171"/>
    </source>
</evidence>
<feature type="domain" description="PASTA" evidence="4">
    <location>
        <begin position="611"/>
        <end position="671"/>
    </location>
</feature>
<dbReference type="InterPro" id="IPR012338">
    <property type="entry name" value="Beta-lactam/transpept-like"/>
</dbReference>
<dbReference type="Gene3D" id="3.30.450.330">
    <property type="match status" value="1"/>
</dbReference>
<reference evidence="5 6" key="1">
    <citation type="submission" date="2015-09" db="EMBL/GenBank/DDBJ databases">
        <authorList>
            <consortium name="Pathogen Informatics"/>
        </authorList>
    </citation>
    <scope>NUCLEOTIDE SEQUENCE [LARGE SCALE GENOMIC DNA]</scope>
    <source>
        <strain evidence="5 6">2789STDY5834858</strain>
    </source>
</reference>
<dbReference type="NCBIfam" id="TIGR02214">
    <property type="entry name" value="spoVD_pbp"/>
    <property type="match status" value="1"/>
</dbReference>
<protein>
    <submittedName>
        <fullName evidence="5">Peptidoglycan synthase FtsI</fullName>
        <ecNumber evidence="5">2.4.1.129</ecNumber>
    </submittedName>
</protein>
<dbReference type="EC" id="2.4.1.129" evidence="5"/>
<keyword evidence="3" id="KW-0472">Membrane</keyword>
<dbReference type="SUPFAM" id="SSF54184">
    <property type="entry name" value="Penicillin-binding protein 2x (pbp-2x), c-terminal domain"/>
    <property type="match status" value="2"/>
</dbReference>
<dbReference type="Pfam" id="PF00905">
    <property type="entry name" value="Transpeptidase"/>
    <property type="match status" value="1"/>
</dbReference>
<evidence type="ECO:0000313" key="6">
    <source>
        <dbReference type="Proteomes" id="UP000095488"/>
    </source>
</evidence>
<keyword evidence="5" id="KW-0328">Glycosyltransferase</keyword>
<evidence type="ECO:0000313" key="5">
    <source>
        <dbReference type="EMBL" id="CUN52185.1"/>
    </source>
</evidence>
<dbReference type="CDD" id="cd06576">
    <property type="entry name" value="PASTA_Pbp2x-like_1"/>
    <property type="match status" value="1"/>
</dbReference>
<dbReference type="PROSITE" id="PS51178">
    <property type="entry name" value="PASTA"/>
    <property type="match status" value="2"/>
</dbReference>